<gene>
    <name evidence="2" type="ORF">HYH02_002046</name>
</gene>
<feature type="compositionally biased region" description="Acidic residues" evidence="1">
    <location>
        <begin position="14"/>
        <end position="27"/>
    </location>
</feature>
<dbReference type="PANTHER" id="PTHR15326:SF2">
    <property type="entry name" value="PROTEIN TAMOZHENNIC"/>
    <property type="match status" value="1"/>
</dbReference>
<feature type="region of interest" description="Disordered" evidence="1">
    <location>
        <begin position="768"/>
        <end position="801"/>
    </location>
</feature>
<dbReference type="PANTHER" id="PTHR15326">
    <property type="entry name" value="SPERMATOGENESIS-ASSOCIATED PROTEIN 2/TAMOZHENNIC"/>
    <property type="match status" value="1"/>
</dbReference>
<feature type="compositionally biased region" description="Low complexity" evidence="1">
    <location>
        <begin position="38"/>
        <end position="52"/>
    </location>
</feature>
<protein>
    <submittedName>
        <fullName evidence="2">Uncharacterized protein</fullName>
    </submittedName>
</protein>
<feature type="compositionally biased region" description="Gly residues" evidence="1">
    <location>
        <begin position="460"/>
        <end position="479"/>
    </location>
</feature>
<evidence type="ECO:0000256" key="1">
    <source>
        <dbReference type="SAM" id="MobiDB-lite"/>
    </source>
</evidence>
<name>A0A835WTC0_9CHLO</name>
<feature type="compositionally biased region" description="Low complexity" evidence="1">
    <location>
        <begin position="768"/>
        <end position="779"/>
    </location>
</feature>
<sequence>MRCKRGVHDGGMQDVDDPETSEPDDEPGSTPERDRRTSASAPAPSARALSRDTSYSLLLNAPRGGGGGQRRNGLAFYSGPTGARGGVAGAYCPDSGDLSYGLGLGQLGALPTGVLASGPQLLPLVAGDGLDGALPPPLHALPYGGGGVSASLLGQLAAAAAAGTGERYPYGDGSEAWQDQVDPDEAEAATRLMALNPSHRSTGSIGAGRLLHLPAARAISLGGPGGASAAGRDGGGGIGFVSSSTPPPLPLPREQQRLLLQALNGGGAAAGIGLLGEELGYDDPADEYGHAGPYSRHAAAALAGSLDDPQHQQESLLALQAQILQQPGLLGGGRALSATGIAAAAAAVAQQQRLNSLRVKRQRGELDVDMQDVLQAHVAAGGGGALGLGLGQQQGPPQHRALSGLGALRLGGLALRPLGEGQAEAEAGDDLVVVDVANGPASAGGAAEWGRPPNRKTARLGGGVGGSGGSVSAGGGAAGAGGVPGDLQLQLQLLMLRQRQQQQQQNEAGAVPMQLPGGGGLAAGSPRLDLDLQADERYVQARADFGRRSVPSYADQDGEQQQQVLRRGGLGPRAAPPPGLVTLRPRADSGTRTVLPVSGGVGLEAQSLGGAGLDDRVAPAVMMLGGGAGGAGFQRHSDPIDVERDASAADTWERAVGGGPRAGAPLRGGAAAGGPRAASTGAAGNPSLMLPRDVMKHESGLDAIAAAAAAVAAAEDRDGGAAVDLTDAADARSQQNKQLRALQQQQQAQLTAALKELQEQQLAVEMHQQLQAAEQQQQQHRQHQQRPRDTRGGPDDEAEADRAAAMRLEERAPLPPVDVEAEERVSVLRSTLLLLLQQRRAAEAAEADAEEPGGVSLAPLRAGAAGAGTW</sequence>
<feature type="region of interest" description="Disordered" evidence="1">
    <location>
        <begin position="654"/>
        <end position="686"/>
    </location>
</feature>
<reference evidence="2" key="1">
    <citation type="journal article" date="2020" name="bioRxiv">
        <title>Comparative genomics of Chlamydomonas.</title>
        <authorList>
            <person name="Craig R.J."/>
            <person name="Hasan A.R."/>
            <person name="Ness R.W."/>
            <person name="Keightley P.D."/>
        </authorList>
    </citation>
    <scope>NUCLEOTIDE SEQUENCE</scope>
    <source>
        <strain evidence="2">CCAP 11/173</strain>
    </source>
</reference>
<organism evidence="2 3">
    <name type="scientific">Chlamydomonas schloesseri</name>
    <dbReference type="NCBI Taxonomy" id="2026947"/>
    <lineage>
        <taxon>Eukaryota</taxon>
        <taxon>Viridiplantae</taxon>
        <taxon>Chlorophyta</taxon>
        <taxon>core chlorophytes</taxon>
        <taxon>Chlorophyceae</taxon>
        <taxon>CS clade</taxon>
        <taxon>Chlamydomonadales</taxon>
        <taxon>Chlamydomonadaceae</taxon>
        <taxon>Chlamydomonas</taxon>
    </lineage>
</organism>
<feature type="region of interest" description="Disordered" evidence="1">
    <location>
        <begin position="498"/>
        <end position="526"/>
    </location>
</feature>
<proteinExistence type="predicted"/>
<dbReference type="EMBL" id="JAEHOD010000003">
    <property type="protein sequence ID" value="KAG2453839.1"/>
    <property type="molecule type" value="Genomic_DNA"/>
</dbReference>
<feature type="region of interest" description="Disordered" evidence="1">
    <location>
        <begin position="548"/>
        <end position="580"/>
    </location>
</feature>
<dbReference type="OrthoDB" id="10668773at2759"/>
<comment type="caution">
    <text evidence="2">The sequence shown here is derived from an EMBL/GenBank/DDBJ whole genome shotgun (WGS) entry which is preliminary data.</text>
</comment>
<feature type="region of interest" description="Disordered" evidence="1">
    <location>
        <begin position="846"/>
        <end position="870"/>
    </location>
</feature>
<feature type="region of interest" description="Disordered" evidence="1">
    <location>
        <begin position="442"/>
        <end position="479"/>
    </location>
</feature>
<evidence type="ECO:0000313" key="3">
    <source>
        <dbReference type="Proteomes" id="UP000613740"/>
    </source>
</evidence>
<keyword evidence="3" id="KW-1185">Reference proteome</keyword>
<feature type="compositionally biased region" description="Low complexity" evidence="1">
    <location>
        <begin position="662"/>
        <end position="684"/>
    </location>
</feature>
<feature type="compositionally biased region" description="Basic and acidic residues" evidence="1">
    <location>
        <begin position="786"/>
        <end position="801"/>
    </location>
</feature>
<dbReference type="AlphaFoldDB" id="A0A835WTC0"/>
<feature type="region of interest" description="Disordered" evidence="1">
    <location>
        <begin position="1"/>
        <end position="73"/>
    </location>
</feature>
<accession>A0A835WTC0</accession>
<evidence type="ECO:0000313" key="2">
    <source>
        <dbReference type="EMBL" id="KAG2453839.1"/>
    </source>
</evidence>
<dbReference type="Proteomes" id="UP000613740">
    <property type="component" value="Unassembled WGS sequence"/>
</dbReference>